<feature type="compositionally biased region" description="Polar residues" evidence="1">
    <location>
        <begin position="1145"/>
        <end position="1167"/>
    </location>
</feature>
<feature type="compositionally biased region" description="Low complexity" evidence="1">
    <location>
        <begin position="638"/>
        <end position="652"/>
    </location>
</feature>
<proteinExistence type="predicted"/>
<feature type="compositionally biased region" description="Basic and acidic residues" evidence="1">
    <location>
        <begin position="1277"/>
        <end position="1308"/>
    </location>
</feature>
<feature type="compositionally biased region" description="Low complexity" evidence="1">
    <location>
        <begin position="1412"/>
        <end position="1421"/>
    </location>
</feature>
<feature type="compositionally biased region" description="Basic and acidic residues" evidence="1">
    <location>
        <begin position="1046"/>
        <end position="1071"/>
    </location>
</feature>
<feature type="region of interest" description="Disordered" evidence="1">
    <location>
        <begin position="1785"/>
        <end position="1812"/>
    </location>
</feature>
<feature type="compositionally biased region" description="Basic and acidic residues" evidence="1">
    <location>
        <begin position="1103"/>
        <end position="1112"/>
    </location>
</feature>
<feature type="compositionally biased region" description="Basic and acidic residues" evidence="1">
    <location>
        <begin position="1191"/>
        <end position="1203"/>
    </location>
</feature>
<feature type="compositionally biased region" description="Polar residues" evidence="1">
    <location>
        <begin position="656"/>
        <end position="667"/>
    </location>
</feature>
<feature type="compositionally biased region" description="Polar residues" evidence="1">
    <location>
        <begin position="589"/>
        <end position="599"/>
    </location>
</feature>
<reference evidence="2" key="1">
    <citation type="submission" date="2014-11" db="EMBL/GenBank/DDBJ databases">
        <authorList>
            <person name="Otto D Thomas"/>
            <person name="Naeem Raeece"/>
        </authorList>
    </citation>
    <scope>NUCLEOTIDE SEQUENCE</scope>
</reference>
<feature type="compositionally biased region" description="Basic and acidic residues" evidence="1">
    <location>
        <begin position="863"/>
        <end position="872"/>
    </location>
</feature>
<feature type="compositionally biased region" description="Polar residues" evidence="1">
    <location>
        <begin position="8"/>
        <end position="18"/>
    </location>
</feature>
<feature type="compositionally biased region" description="Low complexity" evidence="1">
    <location>
        <begin position="716"/>
        <end position="729"/>
    </location>
</feature>
<feature type="compositionally biased region" description="Gly residues" evidence="1">
    <location>
        <begin position="852"/>
        <end position="862"/>
    </location>
</feature>
<feature type="compositionally biased region" description="Pro residues" evidence="1">
    <location>
        <begin position="686"/>
        <end position="701"/>
    </location>
</feature>
<feature type="compositionally biased region" description="Polar residues" evidence="1">
    <location>
        <begin position="749"/>
        <end position="768"/>
    </location>
</feature>
<dbReference type="EMBL" id="CDMZ01005858">
    <property type="protein sequence ID" value="CEM55262.1"/>
    <property type="molecule type" value="Genomic_DNA"/>
</dbReference>
<evidence type="ECO:0000313" key="2">
    <source>
        <dbReference type="EMBL" id="CEM55262.1"/>
    </source>
</evidence>
<feature type="region of interest" description="Disordered" evidence="1">
    <location>
        <begin position="1667"/>
        <end position="1769"/>
    </location>
</feature>
<gene>
    <name evidence="2" type="ORF">Cvel_13400</name>
</gene>
<feature type="region of interest" description="Disordered" evidence="1">
    <location>
        <begin position="1369"/>
        <end position="1654"/>
    </location>
</feature>
<protein>
    <submittedName>
        <fullName evidence="2">Uncharacterized protein</fullName>
    </submittedName>
</protein>
<name>A0A0G4IDF4_9ALVE</name>
<feature type="compositionally biased region" description="Low complexity" evidence="1">
    <location>
        <begin position="911"/>
        <end position="924"/>
    </location>
</feature>
<feature type="compositionally biased region" description="Basic and acidic residues" evidence="1">
    <location>
        <begin position="444"/>
        <end position="459"/>
    </location>
</feature>
<feature type="compositionally biased region" description="Basic and acidic residues" evidence="1">
    <location>
        <begin position="1119"/>
        <end position="1144"/>
    </location>
</feature>
<feature type="compositionally biased region" description="Basic residues" evidence="1">
    <location>
        <begin position="1075"/>
        <end position="1085"/>
    </location>
</feature>
<feature type="region of interest" description="Disordered" evidence="1">
    <location>
        <begin position="1"/>
        <end position="24"/>
    </location>
</feature>
<feature type="compositionally biased region" description="Low complexity" evidence="1">
    <location>
        <begin position="494"/>
        <end position="504"/>
    </location>
</feature>
<feature type="compositionally biased region" description="Polar residues" evidence="1">
    <location>
        <begin position="1369"/>
        <end position="1386"/>
    </location>
</feature>
<feature type="compositionally biased region" description="Polar residues" evidence="1">
    <location>
        <begin position="874"/>
        <end position="889"/>
    </location>
</feature>
<feature type="compositionally biased region" description="Basic and acidic residues" evidence="1">
    <location>
        <begin position="509"/>
        <end position="521"/>
    </location>
</feature>
<feature type="compositionally biased region" description="Polar residues" evidence="1">
    <location>
        <begin position="1596"/>
        <end position="1617"/>
    </location>
</feature>
<feature type="compositionally biased region" description="Gly residues" evidence="1">
    <location>
        <begin position="964"/>
        <end position="975"/>
    </location>
</feature>
<accession>A0A0G4IDF4</accession>
<dbReference type="VEuPathDB" id="CryptoDB:Cvel_13400"/>
<feature type="compositionally biased region" description="Basic and acidic residues" evidence="1">
    <location>
        <begin position="1545"/>
        <end position="1573"/>
    </location>
</feature>
<feature type="compositionally biased region" description="Basic and acidic residues" evidence="1">
    <location>
        <begin position="805"/>
        <end position="820"/>
    </location>
</feature>
<feature type="region of interest" description="Disordered" evidence="1">
    <location>
        <begin position="403"/>
        <end position="1328"/>
    </location>
</feature>
<feature type="compositionally biased region" description="Basic and acidic residues" evidence="1">
    <location>
        <begin position="987"/>
        <end position="1020"/>
    </location>
</feature>
<feature type="compositionally biased region" description="Low complexity" evidence="1">
    <location>
        <begin position="1527"/>
        <end position="1542"/>
    </location>
</feature>
<sequence>MAAPGQAENGQTLSSSEVDLTRYEEDDDAASKDLGWRVLFPKEWQSMKVLQSKATDAFAIIDEVGVEFDETDDTPYYELKEKSHWTEYRGNIAFVTGLQKKKSPPPIHDTTAIPGRKKTLQAFINLIQPQRPAQMCTLRVFIPYGAKVETTSRLVRTAVSQEPVKDADWKGIPDALAILCQDYLVSITGPPPEVLSFAAKMCTNLELMVKQEKVDNYWKSPYGIFKTIMHDARTCTLKICTRSRNAQESVRNLHCTADRERERVRVGSVSGRGGVESVKAVLEKAAGAEKGTVEIVEEETGEGMGVLKDLNLRKTVICGPLLKILLVFFRSMGEVDGDKGAGDPEGRTWVLVEESVLLGGPLIAPSPSGAKAEREGCLEDGGRREHLLRITGKRRQRALAVAELLNRQPGTETGGEDQAEVGERFPVPSPTSFEGFPLFGQRAAEGEGEGREKAQRDGDGGGEGDGPETSGKPVETGGVGRRLPGNLRIPLHPSAAASASSSSSTRIAPPEEAHTGRVSEREEGEMDASPSNQGGGESSRSKRSNAGLQAGPPPPKNAPAVPPDSRTAQSASGGGLPVPVPEGLGRIKSSPQAPQSTGASPPGQALPPSVGPPASSPPAAASEEGQVSKPKSGQVPPKSKASAGSQKKASAAELSLFSSKDPPQQSISSLPKAPPPPSADGKAPGKAPPPSSKTSSQPPPSSKTSPKDSAPPPSQKNASSAKGKAPASPKHSRPQTVSSKKPHADKPAAQQSKWVMSTGGNPSSSGKQNESEKRKNDAPVGGTAEKGGGGDEPANAGKAKPKQKSKWDEKANGEKEKGKEGQGQGEPKAPSRWDAKPAIIPARPDSDLGPPNQGGGEGGGFQRGREKEREKNASGASQRSDSSTMSIEQPATAESERRPLPSQPPTAVNGAPPASSSSSSSSVPPAAPPPSGEPSKRGGGDLSQSQEGAAGVGRGGADKKAKGKGTGTNAVGGAGKETCASSAHAETAVRETDEKERKQKEKDKERERNAQKEKEKEQEMANKNNPPSAASNGGSHKPPPQTDAAPAKDRPCPPAPHQDELNAHRVPEHSSRGGGRVRPRSRSRSPPRGLCRWDQSKGPLSKFEWRMEEGDSRKKKKSTDKDAEKEKDRDREKDRGHPSRENAHHQLSNSSSQEASAPPVSASTSKSNSREDDSPPPPLPERPQVVLLSQDGRKIQPRRDASRSPRLPPARPSGAFVSEKDKVPERTWREHESHSGRSDDRSGKSKRDHGEGLRLTLPGRARGEGEGSQADSYSVRSGRDVSRSPHRESHSGSVLSEERGRDKTDGPPRRGLQLVPAQRFRAQPQHMTWSDSACEWVPQEIVDDDDGETWWAVRFSDIKRYASFVTNMTQGQGTQNPRSTQAQGPSSAAEYSPTSPMAEWSPTSPFVVLNGSSAPSASSTSRVAGPAADSSRYATNPARPPSAPKGGGAGGGSSGSADSSGGPKKTRKAPADEQAFYRSGQARPYSSVAGGGGEGGGSAPSSSSSRKKRVRLNPAGASSGGLALTVSPSQSPQPAQQGAASGMTKVERSVRRLWKEETSAGAGGEKERERDGHQSGLTLSFAPKYAQQQQQQQQQSEGQAENSSWAFPPSGKSSAPSVQLRPASRATVQLGQAPSVPPSSSSSSNPAVRLAPRPSYAAAPDAILMPAPQAYPTGMHPSPSPPEYEMTSAPALGPARSVSLRPAANRNSPRRPAEDPSQSFTWPPTMNPHDHHPHAQPTYTHPHSHPTETQYDYGAPAHPHHADPLPATSGTDAYSYSAYSHPDAQMHPHYAPSSYDNAAAPSYSHPHPHQMSQEETTAAFYAAPRGAPMQQRYVEAPVPDGRAVTCRAVTYERVVNGGGGGYYGGHAYYR</sequence>
<evidence type="ECO:0000256" key="1">
    <source>
        <dbReference type="SAM" id="MobiDB-lite"/>
    </source>
</evidence>
<feature type="compositionally biased region" description="Basic and acidic residues" evidence="1">
    <location>
        <begin position="1218"/>
        <end position="1252"/>
    </location>
</feature>
<feature type="compositionally biased region" description="Gly residues" evidence="1">
    <location>
        <begin position="1445"/>
        <end position="1454"/>
    </location>
</feature>
<feature type="compositionally biased region" description="Low complexity" evidence="1">
    <location>
        <begin position="1021"/>
        <end position="1032"/>
    </location>
</feature>
<feature type="compositionally biased region" description="Pro residues" evidence="1">
    <location>
        <begin position="551"/>
        <end position="562"/>
    </location>
</feature>
<feature type="compositionally biased region" description="Gly residues" evidence="1">
    <location>
        <begin position="1489"/>
        <end position="1498"/>
    </location>
</feature>
<organism evidence="2">
    <name type="scientific">Chromera velia CCMP2878</name>
    <dbReference type="NCBI Taxonomy" id="1169474"/>
    <lineage>
        <taxon>Eukaryota</taxon>
        <taxon>Sar</taxon>
        <taxon>Alveolata</taxon>
        <taxon>Colpodellida</taxon>
        <taxon>Chromeraceae</taxon>
        <taxon>Chromera</taxon>
    </lineage>
</organism>